<dbReference type="KEGG" id="schv:BRCON_2577"/>
<sequence length="251" mass="27890">MYASSLAQLFYAVAAYKKLADQGISQSKIESDIEAMLAENDYEAANRVVDFVTGTESGDELTGGDFKAFKRQRNVVNRYFRDLGFENFNVNQKFWTDTPSPRDLQLLGKPLSQNYEHSNRVTANQVAALAYLIDREAIVSPQACQKIKSYCSRHVDQAKIGALAGIAAGLPRGAKMWGVKGFTRQNYNEVAVVDLPNGSRYVLAVLSRYQQRPNNFATQVSRIAAHRAMMKTGDDERTEYVPQTALSGASQ</sequence>
<dbReference type="Pfam" id="PF13354">
    <property type="entry name" value="Beta-lactamase2"/>
    <property type="match status" value="1"/>
</dbReference>
<dbReference type="GO" id="GO:0008800">
    <property type="term" value="F:beta-lactamase activity"/>
    <property type="evidence" value="ECO:0007669"/>
    <property type="project" value="InterPro"/>
</dbReference>
<dbReference type="SUPFAM" id="SSF56601">
    <property type="entry name" value="beta-lactamase/transpeptidase-like"/>
    <property type="match status" value="1"/>
</dbReference>
<evidence type="ECO:0000313" key="2">
    <source>
        <dbReference type="EMBL" id="AXA37319.1"/>
    </source>
</evidence>
<protein>
    <recommendedName>
        <fullName evidence="1">Beta-lactamase class A catalytic domain-containing protein</fullName>
    </recommendedName>
</protein>
<dbReference type="PANTHER" id="PTHR35333">
    <property type="entry name" value="BETA-LACTAMASE"/>
    <property type="match status" value="1"/>
</dbReference>
<accession>A0A2Z4Y8Y2</accession>
<dbReference type="InterPro" id="IPR012338">
    <property type="entry name" value="Beta-lactam/transpept-like"/>
</dbReference>
<dbReference type="InterPro" id="IPR045155">
    <property type="entry name" value="Beta-lactam_cat"/>
</dbReference>
<organism evidence="2 3">
    <name type="scientific">Sumerlaea chitinivorans</name>
    <dbReference type="NCBI Taxonomy" id="2250252"/>
    <lineage>
        <taxon>Bacteria</taxon>
        <taxon>Candidatus Sumerlaeota</taxon>
        <taxon>Candidatus Sumerlaeia</taxon>
        <taxon>Candidatus Sumerlaeales</taxon>
        <taxon>Candidatus Sumerlaeaceae</taxon>
        <taxon>Candidatus Sumerlaea</taxon>
    </lineage>
</organism>
<dbReference type="GO" id="GO:0030655">
    <property type="term" value="P:beta-lactam antibiotic catabolic process"/>
    <property type="evidence" value="ECO:0007669"/>
    <property type="project" value="InterPro"/>
</dbReference>
<reference evidence="2 3" key="1">
    <citation type="submission" date="2018-05" db="EMBL/GenBank/DDBJ databases">
        <title>A metagenomic window into the 2 km-deep terrestrial subsurface aquifer revealed taxonomically and functionally diverse microbial community comprising novel uncultured bacterial lineages.</title>
        <authorList>
            <person name="Kadnikov V.V."/>
            <person name="Mardanov A.V."/>
            <person name="Beletsky A.V."/>
            <person name="Banks D."/>
            <person name="Pimenov N.V."/>
            <person name="Frank Y.A."/>
            <person name="Karnachuk O.V."/>
            <person name="Ravin N.V."/>
        </authorList>
    </citation>
    <scope>NUCLEOTIDE SEQUENCE [LARGE SCALE GENOMIC DNA]</scope>
    <source>
        <strain evidence="2">BY</strain>
    </source>
</reference>
<name>A0A2Z4Y8Y2_SUMC1</name>
<dbReference type="AlphaFoldDB" id="A0A2Z4Y8Y2"/>
<evidence type="ECO:0000313" key="3">
    <source>
        <dbReference type="Proteomes" id="UP000262583"/>
    </source>
</evidence>
<dbReference type="Proteomes" id="UP000262583">
    <property type="component" value="Chromosome"/>
</dbReference>
<dbReference type="EMBL" id="CP030759">
    <property type="protein sequence ID" value="AXA37319.1"/>
    <property type="molecule type" value="Genomic_DNA"/>
</dbReference>
<dbReference type="Gene3D" id="3.40.710.10">
    <property type="entry name" value="DD-peptidase/beta-lactamase superfamily"/>
    <property type="match status" value="1"/>
</dbReference>
<dbReference type="GO" id="GO:0046677">
    <property type="term" value="P:response to antibiotic"/>
    <property type="evidence" value="ECO:0007669"/>
    <property type="project" value="InterPro"/>
</dbReference>
<feature type="domain" description="Beta-lactamase class A catalytic" evidence="1">
    <location>
        <begin position="74"/>
        <end position="206"/>
    </location>
</feature>
<dbReference type="PANTHER" id="PTHR35333:SF3">
    <property type="entry name" value="BETA-LACTAMASE-TYPE TRANSPEPTIDASE FOLD CONTAINING PROTEIN"/>
    <property type="match status" value="1"/>
</dbReference>
<proteinExistence type="predicted"/>
<evidence type="ECO:0000259" key="1">
    <source>
        <dbReference type="Pfam" id="PF13354"/>
    </source>
</evidence>
<gene>
    <name evidence="2" type="ORF">BRCON_2577</name>
</gene>
<dbReference type="InterPro" id="IPR000871">
    <property type="entry name" value="Beta-lactam_class-A"/>
</dbReference>